<dbReference type="GO" id="GO:0005777">
    <property type="term" value="C:peroxisome"/>
    <property type="evidence" value="ECO:0007669"/>
    <property type="project" value="TreeGrafter"/>
</dbReference>
<reference evidence="12" key="2">
    <citation type="journal article" date="2022" name="Microb. Genom.">
        <title>A chromosome-scale genome assembly of the tomato pathogen Cladosporium fulvum reveals a compartmentalized genome architecture and the presence of a dispensable chromosome.</title>
        <authorList>
            <person name="Zaccaron A.Z."/>
            <person name="Chen L.H."/>
            <person name="Samaras A."/>
            <person name="Stergiopoulos I."/>
        </authorList>
    </citation>
    <scope>NUCLEOTIDE SEQUENCE</scope>
    <source>
        <strain evidence="12">Race5_Kim</strain>
    </source>
</reference>
<evidence type="ECO:0000256" key="1">
    <source>
        <dbReference type="ARBA" id="ARBA00001933"/>
    </source>
</evidence>
<evidence type="ECO:0000313" key="13">
    <source>
        <dbReference type="Proteomes" id="UP000756132"/>
    </source>
</evidence>
<dbReference type="Pfam" id="PF00266">
    <property type="entry name" value="Aminotran_5"/>
    <property type="match status" value="1"/>
</dbReference>
<keyword evidence="6 8" id="KW-0663">Pyridoxal phosphate</keyword>
<dbReference type="GO" id="GO:0019265">
    <property type="term" value="P:glycine biosynthetic process, by transamination of glyoxylate"/>
    <property type="evidence" value="ECO:0007669"/>
    <property type="project" value="TreeGrafter"/>
</dbReference>
<evidence type="ECO:0000256" key="6">
    <source>
        <dbReference type="ARBA" id="ARBA00022898"/>
    </source>
</evidence>
<feature type="domain" description="Aminotransferase class V" evidence="11">
    <location>
        <begin position="31"/>
        <end position="342"/>
    </location>
</feature>
<dbReference type="OrthoDB" id="7403325at2759"/>
<sequence>MSMEPKHLTLLTPGPIEVDDDVLLAMQHGAESHTGPDFGTVFGETLRMLRQMLQTRDPASQPFIMSGSGSLGFDQVAANILEPGDAALVLNVGYWGDAFIECMQAYGIVADGIKAPLGGQPTLVEIESALTARDYKAITITHTDTATGVLSDVPAIARLVHKVSSGTLVIVDGVCSIGCEEIMFDDWQLDIVLGASQKALGAPAGLSIVMASGRAIEVFRERKSPPSAYFCSWRNWIPVMRNYELAEQPPLYFATPPCQLIRALHVSLSKILRQPLPDRLEQHKKVSCVVKEAVAEMGLEQIATRQEDQAHSMTAFYLLSGLRSENVLPLLVGKGVMLARGPQREIAGQYIRFAHMGVSVTDPERSDIVNGIKALREVLTDISDSTRNGT</sequence>
<keyword evidence="4 12" id="KW-0032">Aminotransferase</keyword>
<evidence type="ECO:0000256" key="7">
    <source>
        <dbReference type="PIRSR" id="PIRSR000524-1"/>
    </source>
</evidence>
<evidence type="ECO:0000256" key="8">
    <source>
        <dbReference type="PIRSR" id="PIRSR000524-50"/>
    </source>
</evidence>
<dbReference type="InterPro" id="IPR020578">
    <property type="entry name" value="Aminotrans_V_PyrdxlP_BS"/>
</dbReference>
<dbReference type="EC" id="2.6.1.44" evidence="3"/>
<proteinExistence type="inferred from homology"/>
<dbReference type="InterPro" id="IPR000192">
    <property type="entry name" value="Aminotrans_V_dom"/>
</dbReference>
<protein>
    <recommendedName>
        <fullName evidence="3">alanine--glyoxylate transaminase</fullName>
        <ecNumber evidence="3">2.6.1.44</ecNumber>
    </recommendedName>
</protein>
<evidence type="ECO:0000256" key="9">
    <source>
        <dbReference type="RuleBase" id="RU004075"/>
    </source>
</evidence>
<dbReference type="PANTHER" id="PTHR21152">
    <property type="entry name" value="AMINOTRANSFERASE CLASS V"/>
    <property type="match status" value="1"/>
</dbReference>
<comment type="similarity">
    <text evidence="2 9">Belongs to the class-V pyridoxal-phosphate-dependent aminotransferase family.</text>
</comment>
<dbReference type="GO" id="GO:0004760">
    <property type="term" value="F:L-serine-pyruvate transaminase activity"/>
    <property type="evidence" value="ECO:0007669"/>
    <property type="project" value="TreeGrafter"/>
</dbReference>
<comment type="cofactor">
    <cofactor evidence="1 8 10">
        <name>pyridoxal 5'-phosphate</name>
        <dbReference type="ChEBI" id="CHEBI:597326"/>
    </cofactor>
</comment>
<evidence type="ECO:0000313" key="12">
    <source>
        <dbReference type="EMBL" id="UJO10999.1"/>
    </source>
</evidence>
<dbReference type="FunFam" id="3.40.640.10:FF:000027">
    <property type="entry name" value="Serine--pyruvate aminotransferase, mitochondrial"/>
    <property type="match status" value="1"/>
</dbReference>
<name>A0A9Q8L559_PASFU</name>
<dbReference type="KEGG" id="ffu:CLAFUR5_01853"/>
<evidence type="ECO:0000256" key="10">
    <source>
        <dbReference type="RuleBase" id="RU004504"/>
    </source>
</evidence>
<dbReference type="AlphaFoldDB" id="A0A9Q8L559"/>
<dbReference type="Proteomes" id="UP000756132">
    <property type="component" value="Chromosome 1"/>
</dbReference>
<evidence type="ECO:0000256" key="4">
    <source>
        <dbReference type="ARBA" id="ARBA00022576"/>
    </source>
</evidence>
<gene>
    <name evidence="12" type="ORF">CLAFUR5_01853</name>
</gene>
<dbReference type="InterPro" id="IPR024169">
    <property type="entry name" value="SP_NH2Trfase/AEP_transaminase"/>
</dbReference>
<evidence type="ECO:0000256" key="3">
    <source>
        <dbReference type="ARBA" id="ARBA00013049"/>
    </source>
</evidence>
<evidence type="ECO:0000256" key="5">
    <source>
        <dbReference type="ARBA" id="ARBA00022679"/>
    </source>
</evidence>
<dbReference type="Gene3D" id="3.90.1150.10">
    <property type="entry name" value="Aspartate Aminotransferase, domain 1"/>
    <property type="match status" value="1"/>
</dbReference>
<dbReference type="EMBL" id="CP090163">
    <property type="protein sequence ID" value="UJO10999.1"/>
    <property type="molecule type" value="Genomic_DNA"/>
</dbReference>
<dbReference type="PANTHER" id="PTHR21152:SF24">
    <property type="entry name" value="ALANINE--GLYOXYLATE AMINOTRANSFERASE 1"/>
    <property type="match status" value="1"/>
</dbReference>
<keyword evidence="5" id="KW-0808">Transferase</keyword>
<dbReference type="InterPro" id="IPR015424">
    <property type="entry name" value="PyrdxlP-dep_Trfase"/>
</dbReference>
<dbReference type="InterPro" id="IPR015422">
    <property type="entry name" value="PyrdxlP-dep_Trfase_small"/>
</dbReference>
<dbReference type="RefSeq" id="XP_047755365.1">
    <property type="nucleotide sequence ID" value="XM_047901001.1"/>
</dbReference>
<evidence type="ECO:0000259" key="11">
    <source>
        <dbReference type="Pfam" id="PF00266"/>
    </source>
</evidence>
<dbReference type="SUPFAM" id="SSF53383">
    <property type="entry name" value="PLP-dependent transferases"/>
    <property type="match status" value="1"/>
</dbReference>
<feature type="binding site" evidence="7">
    <location>
        <position position="352"/>
    </location>
    <ligand>
        <name>substrate</name>
    </ligand>
</feature>
<evidence type="ECO:0000256" key="2">
    <source>
        <dbReference type="ARBA" id="ARBA00009236"/>
    </source>
</evidence>
<dbReference type="PROSITE" id="PS00595">
    <property type="entry name" value="AA_TRANSFER_CLASS_5"/>
    <property type="match status" value="1"/>
</dbReference>
<organism evidence="12 13">
    <name type="scientific">Passalora fulva</name>
    <name type="common">Tomato leaf mold</name>
    <name type="synonym">Cladosporium fulvum</name>
    <dbReference type="NCBI Taxonomy" id="5499"/>
    <lineage>
        <taxon>Eukaryota</taxon>
        <taxon>Fungi</taxon>
        <taxon>Dikarya</taxon>
        <taxon>Ascomycota</taxon>
        <taxon>Pezizomycotina</taxon>
        <taxon>Dothideomycetes</taxon>
        <taxon>Dothideomycetidae</taxon>
        <taxon>Mycosphaerellales</taxon>
        <taxon>Mycosphaerellaceae</taxon>
        <taxon>Fulvia</taxon>
    </lineage>
</organism>
<reference evidence="12" key="1">
    <citation type="submission" date="2021-12" db="EMBL/GenBank/DDBJ databases">
        <authorList>
            <person name="Zaccaron A."/>
            <person name="Stergiopoulos I."/>
        </authorList>
    </citation>
    <scope>NUCLEOTIDE SEQUENCE</scope>
    <source>
        <strain evidence="12">Race5_Kim</strain>
    </source>
</reference>
<accession>A0A9Q8L559</accession>
<keyword evidence="13" id="KW-1185">Reference proteome</keyword>
<dbReference type="GO" id="GO:0008453">
    <property type="term" value="F:alanine-glyoxylate transaminase activity"/>
    <property type="evidence" value="ECO:0007669"/>
    <property type="project" value="UniProtKB-EC"/>
</dbReference>
<dbReference type="GeneID" id="71981731"/>
<dbReference type="Gene3D" id="3.40.640.10">
    <property type="entry name" value="Type I PLP-dependent aspartate aminotransferase-like (Major domain)"/>
    <property type="match status" value="1"/>
</dbReference>
<dbReference type="InterPro" id="IPR015421">
    <property type="entry name" value="PyrdxlP-dep_Trfase_major"/>
</dbReference>
<dbReference type="PIRSF" id="PIRSF000524">
    <property type="entry name" value="SPT"/>
    <property type="match status" value="1"/>
</dbReference>
<feature type="modified residue" description="N6-(pyridoxal phosphate)lysine" evidence="8">
    <location>
        <position position="198"/>
    </location>
</feature>